<organism evidence="2 3">
    <name type="scientific">Folsomia candida</name>
    <name type="common">Springtail</name>
    <dbReference type="NCBI Taxonomy" id="158441"/>
    <lineage>
        <taxon>Eukaryota</taxon>
        <taxon>Metazoa</taxon>
        <taxon>Ecdysozoa</taxon>
        <taxon>Arthropoda</taxon>
        <taxon>Hexapoda</taxon>
        <taxon>Collembola</taxon>
        <taxon>Entomobryomorpha</taxon>
        <taxon>Isotomoidea</taxon>
        <taxon>Isotomidae</taxon>
        <taxon>Proisotominae</taxon>
        <taxon>Folsomia</taxon>
    </lineage>
</organism>
<accession>A0A226F083</accession>
<feature type="region of interest" description="Disordered" evidence="1">
    <location>
        <begin position="317"/>
        <end position="341"/>
    </location>
</feature>
<reference evidence="2 3" key="1">
    <citation type="submission" date="2015-12" db="EMBL/GenBank/DDBJ databases">
        <title>The genome of Folsomia candida.</title>
        <authorList>
            <person name="Faddeeva A."/>
            <person name="Derks M.F."/>
            <person name="Anvar Y."/>
            <person name="Smit S."/>
            <person name="Van Straalen N."/>
            <person name="Roelofs D."/>
        </authorList>
    </citation>
    <scope>NUCLEOTIDE SEQUENCE [LARGE SCALE GENOMIC DNA]</scope>
    <source>
        <strain evidence="2 3">VU population</strain>
        <tissue evidence="2">Whole body</tissue>
    </source>
</reference>
<proteinExistence type="predicted"/>
<protein>
    <submittedName>
        <fullName evidence="2">Uncharacterized protein</fullName>
    </submittedName>
</protein>
<dbReference type="AlphaFoldDB" id="A0A226F083"/>
<keyword evidence="3" id="KW-1185">Reference proteome</keyword>
<dbReference type="SUPFAM" id="SSF81383">
    <property type="entry name" value="F-box domain"/>
    <property type="match status" value="1"/>
</dbReference>
<name>A0A226F083_FOLCA</name>
<gene>
    <name evidence="2" type="ORF">Fcan01_00403</name>
</gene>
<evidence type="ECO:0000313" key="3">
    <source>
        <dbReference type="Proteomes" id="UP000198287"/>
    </source>
</evidence>
<comment type="caution">
    <text evidence="2">The sequence shown here is derived from an EMBL/GenBank/DDBJ whole genome shotgun (WGS) entry which is preliminary data.</text>
</comment>
<evidence type="ECO:0000313" key="2">
    <source>
        <dbReference type="EMBL" id="OXA63225.1"/>
    </source>
</evidence>
<dbReference type="InterPro" id="IPR036047">
    <property type="entry name" value="F-box-like_dom_sf"/>
</dbReference>
<dbReference type="CDD" id="cd09917">
    <property type="entry name" value="F-box_SF"/>
    <property type="match status" value="1"/>
</dbReference>
<evidence type="ECO:0000256" key="1">
    <source>
        <dbReference type="SAM" id="MobiDB-lite"/>
    </source>
</evidence>
<dbReference type="Proteomes" id="UP000198287">
    <property type="component" value="Unassembled WGS sequence"/>
</dbReference>
<dbReference type="EMBL" id="LNIX01000001">
    <property type="protein sequence ID" value="OXA63225.1"/>
    <property type="molecule type" value="Genomic_DNA"/>
</dbReference>
<sequence>MPKESFNRKFKAKGKIAEMDKLPCSIFTNHLIITAIFSNLSASTLKTARLVCRLWQSVATPLLGELCVLVPTKMFPCCKSGLTPQVDPKLVKYIRLDNHCRSGNCHMRSNFMEQGDHLFWCTSNSRLVNPSLSTIFRGLAAQHPEHIEQVYFRLVDEPLEYSARWRTRAVSRTKMSSYDFASLPNLKLISIQAPSTKRWGPKNEIKFDRCVPVDDLVEKLYFFPCLVDTDYVFETFVMSTDHLRMLRFAETKLPNMIRKIEKEYDNTVQRTVKEVMFDPYVKDEPRWMRNYVEVSEEEEELVTKVATISFDKYRNRRKEARKTKHAGPPVRKYGLHQPRRN</sequence>
<dbReference type="Gene3D" id="1.20.1280.50">
    <property type="match status" value="1"/>
</dbReference>